<evidence type="ECO:0000259" key="3">
    <source>
        <dbReference type="PROSITE" id="PS51082"/>
    </source>
</evidence>
<sequence length="490" mass="55668">MIQADGSGDGNTSSSLPAWVFIVSGIGFLLVLLFIIWLICKCRQRSRYDYTALEEEQSLIQKWDEERRIQKSAERDTILLSCYYYLRESRQYSIVNHLPDIGSRINKHWFVVQDSVSRSQNLLSMTPWSQHCILPCNKMTKKTLSELFSLLKHPYIFPVLNVDIMLDHKLVVIIQPYNQAGSLKDLIYCSHPNSAWLDKYEIKGKHLTNSKIKNYGRQILEGLIYLQDKGLPQCTHVHTGNVLLVNGVCKVSGYEGTLLGHKARLDTLIKNLVKKNLDATETIAFGHLLFEMSAGRELKTAEPDAEQLAFCPSEQAVEVLRFIFTNESGSFPYLEEIAYHTFFRDADVSHLNKIKNDQNKFSSSIKSMLKLYRKEGETSRRHRRKSVRKKSRAESVNEPKRERTRTKSKSKKHSVDIPVPPVAFKSNTAFSGPPPTPVFAPPPPPPLSNSAVSSRAPPLTTNRASLLSDIRKGARLNKTTNISDRSKPRI</sequence>
<feature type="region of interest" description="Disordered" evidence="1">
    <location>
        <begin position="372"/>
        <end position="490"/>
    </location>
</feature>
<dbReference type="GeneID" id="116286760"/>
<evidence type="ECO:0000256" key="2">
    <source>
        <dbReference type="SAM" id="Phobius"/>
    </source>
</evidence>
<dbReference type="PROSITE" id="PS51082">
    <property type="entry name" value="WH2"/>
    <property type="match status" value="1"/>
</dbReference>
<dbReference type="InterPro" id="IPR003124">
    <property type="entry name" value="WH2_dom"/>
</dbReference>
<accession>A0A6P8H9N5</accession>
<gene>
    <name evidence="5" type="primary">LOC116286760</name>
</gene>
<feature type="domain" description="WH2" evidence="3">
    <location>
        <begin position="462"/>
        <end position="479"/>
    </location>
</feature>
<proteinExistence type="predicted"/>
<organism evidence="4 5">
    <name type="scientific">Actinia tenebrosa</name>
    <name type="common">Australian red waratah sea anemone</name>
    <dbReference type="NCBI Taxonomy" id="6105"/>
    <lineage>
        <taxon>Eukaryota</taxon>
        <taxon>Metazoa</taxon>
        <taxon>Cnidaria</taxon>
        <taxon>Anthozoa</taxon>
        <taxon>Hexacorallia</taxon>
        <taxon>Actiniaria</taxon>
        <taxon>Actiniidae</taxon>
        <taxon>Actinia</taxon>
    </lineage>
</organism>
<keyword evidence="2" id="KW-0812">Transmembrane</keyword>
<dbReference type="RefSeq" id="XP_031549195.1">
    <property type="nucleotide sequence ID" value="XM_031693335.1"/>
</dbReference>
<feature type="transmembrane region" description="Helical" evidence="2">
    <location>
        <begin position="18"/>
        <end position="40"/>
    </location>
</feature>
<keyword evidence="4" id="KW-1185">Reference proteome</keyword>
<dbReference type="Pfam" id="PF02205">
    <property type="entry name" value="WH2"/>
    <property type="match status" value="1"/>
</dbReference>
<evidence type="ECO:0000313" key="5">
    <source>
        <dbReference type="RefSeq" id="XP_031549195.1"/>
    </source>
</evidence>
<dbReference type="Gene3D" id="1.10.510.10">
    <property type="entry name" value="Transferase(Phosphotransferase) domain 1"/>
    <property type="match status" value="1"/>
</dbReference>
<name>A0A6P8H9N5_ACTTE</name>
<evidence type="ECO:0000313" key="4">
    <source>
        <dbReference type="Proteomes" id="UP000515163"/>
    </source>
</evidence>
<dbReference type="InterPro" id="IPR011009">
    <property type="entry name" value="Kinase-like_dom_sf"/>
</dbReference>
<reference evidence="5" key="1">
    <citation type="submission" date="2025-08" db="UniProtKB">
        <authorList>
            <consortium name="RefSeq"/>
        </authorList>
    </citation>
    <scope>IDENTIFICATION</scope>
    <source>
        <tissue evidence="5">Tentacle</tissue>
    </source>
</reference>
<dbReference type="KEGG" id="aten:116286760"/>
<feature type="compositionally biased region" description="Basic and acidic residues" evidence="1">
    <location>
        <begin position="392"/>
        <end position="401"/>
    </location>
</feature>
<evidence type="ECO:0000256" key="1">
    <source>
        <dbReference type="SAM" id="MobiDB-lite"/>
    </source>
</evidence>
<feature type="compositionally biased region" description="Basic residues" evidence="1">
    <location>
        <begin position="402"/>
        <end position="412"/>
    </location>
</feature>
<dbReference type="AlphaFoldDB" id="A0A6P8H9N5"/>
<dbReference type="SUPFAM" id="SSF56112">
    <property type="entry name" value="Protein kinase-like (PK-like)"/>
    <property type="match status" value="1"/>
</dbReference>
<keyword evidence="2" id="KW-0472">Membrane</keyword>
<dbReference type="InParanoid" id="A0A6P8H9N5"/>
<feature type="compositionally biased region" description="Basic residues" evidence="1">
    <location>
        <begin position="380"/>
        <end position="391"/>
    </location>
</feature>
<keyword evidence="2" id="KW-1133">Transmembrane helix</keyword>
<dbReference type="Proteomes" id="UP000515163">
    <property type="component" value="Unplaced"/>
</dbReference>
<dbReference type="OrthoDB" id="10045021at2759"/>
<protein>
    <submittedName>
        <fullName evidence="5">Slowpoke-binding protein-like</fullName>
    </submittedName>
</protein>
<feature type="compositionally biased region" description="Polar residues" evidence="1">
    <location>
        <begin position="448"/>
        <end position="465"/>
    </location>
</feature>
<feature type="compositionally biased region" description="Pro residues" evidence="1">
    <location>
        <begin position="432"/>
        <end position="447"/>
    </location>
</feature>
<dbReference type="GO" id="GO:0003779">
    <property type="term" value="F:actin binding"/>
    <property type="evidence" value="ECO:0007669"/>
    <property type="project" value="InterPro"/>
</dbReference>